<dbReference type="EMBL" id="GGEC01027347">
    <property type="protein sequence ID" value="MBX07831.1"/>
    <property type="molecule type" value="Transcribed_RNA"/>
</dbReference>
<organism evidence="1">
    <name type="scientific">Rhizophora mucronata</name>
    <name type="common">Asiatic mangrove</name>
    <dbReference type="NCBI Taxonomy" id="61149"/>
    <lineage>
        <taxon>Eukaryota</taxon>
        <taxon>Viridiplantae</taxon>
        <taxon>Streptophyta</taxon>
        <taxon>Embryophyta</taxon>
        <taxon>Tracheophyta</taxon>
        <taxon>Spermatophyta</taxon>
        <taxon>Magnoliopsida</taxon>
        <taxon>eudicotyledons</taxon>
        <taxon>Gunneridae</taxon>
        <taxon>Pentapetalae</taxon>
        <taxon>rosids</taxon>
        <taxon>fabids</taxon>
        <taxon>Malpighiales</taxon>
        <taxon>Rhizophoraceae</taxon>
        <taxon>Rhizophora</taxon>
    </lineage>
</organism>
<accession>A0A2P2KQ32</accession>
<name>A0A2P2KQ32_RHIMU</name>
<proteinExistence type="predicted"/>
<reference evidence="1" key="1">
    <citation type="submission" date="2018-02" db="EMBL/GenBank/DDBJ databases">
        <title>Rhizophora mucronata_Transcriptome.</title>
        <authorList>
            <person name="Meera S.P."/>
            <person name="Sreeshan A."/>
            <person name="Augustine A."/>
        </authorList>
    </citation>
    <scope>NUCLEOTIDE SEQUENCE</scope>
    <source>
        <tissue evidence="1">Leaf</tissue>
    </source>
</reference>
<evidence type="ECO:0000313" key="1">
    <source>
        <dbReference type="EMBL" id="MBX07831.1"/>
    </source>
</evidence>
<dbReference type="AlphaFoldDB" id="A0A2P2KQ32"/>
<sequence length="46" mass="5290">MGLDLVASMKSSSKNLVAKNLKVAFFWMCIYRYKKPQLLEICPILP</sequence>
<protein>
    <submittedName>
        <fullName evidence="1">Uncharacterized protein</fullName>
    </submittedName>
</protein>